<evidence type="ECO:0000313" key="2">
    <source>
        <dbReference type="EMBL" id="KAJ3662544.1"/>
    </source>
</evidence>
<dbReference type="Proteomes" id="UP001168821">
    <property type="component" value="Unassembled WGS sequence"/>
</dbReference>
<comment type="caution">
    <text evidence="2">The sequence shown here is derived from an EMBL/GenBank/DDBJ whole genome shotgun (WGS) entry which is preliminary data.</text>
</comment>
<organism evidence="2 3">
    <name type="scientific">Zophobas morio</name>
    <dbReference type="NCBI Taxonomy" id="2755281"/>
    <lineage>
        <taxon>Eukaryota</taxon>
        <taxon>Metazoa</taxon>
        <taxon>Ecdysozoa</taxon>
        <taxon>Arthropoda</taxon>
        <taxon>Hexapoda</taxon>
        <taxon>Insecta</taxon>
        <taxon>Pterygota</taxon>
        <taxon>Neoptera</taxon>
        <taxon>Endopterygota</taxon>
        <taxon>Coleoptera</taxon>
        <taxon>Polyphaga</taxon>
        <taxon>Cucujiformia</taxon>
        <taxon>Tenebrionidae</taxon>
        <taxon>Zophobas</taxon>
    </lineage>
</organism>
<dbReference type="PANTHER" id="PTHR28457">
    <property type="entry name" value="COILED-COIL DOMAIN-CONTAINING PROTEIN 189"/>
    <property type="match status" value="1"/>
</dbReference>
<evidence type="ECO:0000256" key="1">
    <source>
        <dbReference type="SAM" id="MobiDB-lite"/>
    </source>
</evidence>
<sequence>MDERAFDTLAVNVSKYEIAFENYWFASQEEGVNLSDAKAQSSKEFLVHKRHFPVIVEPRICTWDYLPRPELTKLLQLEKSSQMRKFIEKKLKKKPKGFSRIILRELMHTVLKYCKKSNFGIEQTGAVLSQFYLTHLLFTGSLDVGAEKLYDYFKNLQLCHSAPFPPSRIKLFNLEEIKNIMIYFCKLYLRNLPIIRFMSLPNFTLRANFNIEPDEFIGKKKGKGKKGKGEKGKKKKK</sequence>
<evidence type="ECO:0000313" key="3">
    <source>
        <dbReference type="Proteomes" id="UP001168821"/>
    </source>
</evidence>
<dbReference type="InterPro" id="IPR032727">
    <property type="entry name" value="CLAMP"/>
</dbReference>
<dbReference type="AlphaFoldDB" id="A0AA38MNQ4"/>
<feature type="compositionally biased region" description="Basic residues" evidence="1">
    <location>
        <begin position="219"/>
        <end position="237"/>
    </location>
</feature>
<proteinExistence type="predicted"/>
<name>A0AA38MNQ4_9CUCU</name>
<gene>
    <name evidence="2" type="ORF">Zmor_006888</name>
</gene>
<dbReference type="PANTHER" id="PTHR28457:SF1">
    <property type="entry name" value="CILIA- AND FLAGELLA-ASSOCIATED PROTEIN 119"/>
    <property type="match status" value="1"/>
</dbReference>
<keyword evidence="3" id="KW-1185">Reference proteome</keyword>
<reference evidence="2" key="1">
    <citation type="journal article" date="2023" name="G3 (Bethesda)">
        <title>Whole genome assemblies of Zophobas morio and Tenebrio molitor.</title>
        <authorList>
            <person name="Kaur S."/>
            <person name="Stinson S.A."/>
            <person name="diCenzo G.C."/>
        </authorList>
    </citation>
    <scope>NUCLEOTIDE SEQUENCE</scope>
    <source>
        <strain evidence="2">QUZm001</strain>
    </source>
</reference>
<feature type="region of interest" description="Disordered" evidence="1">
    <location>
        <begin position="216"/>
        <end position="237"/>
    </location>
</feature>
<accession>A0AA38MNQ4</accession>
<dbReference type="Pfam" id="PF14769">
    <property type="entry name" value="CLAMP"/>
    <property type="match status" value="1"/>
</dbReference>
<protein>
    <submittedName>
        <fullName evidence="2">Uncharacterized protein</fullName>
    </submittedName>
</protein>
<dbReference type="EMBL" id="JALNTZ010000002">
    <property type="protein sequence ID" value="KAJ3662544.1"/>
    <property type="molecule type" value="Genomic_DNA"/>
</dbReference>